<feature type="transmembrane region" description="Helical" evidence="1">
    <location>
        <begin position="103"/>
        <end position="129"/>
    </location>
</feature>
<organism evidence="2 3">
    <name type="scientific">Stylophora pistillata</name>
    <name type="common">Smooth cauliflower coral</name>
    <dbReference type="NCBI Taxonomy" id="50429"/>
    <lineage>
        <taxon>Eukaryota</taxon>
        <taxon>Metazoa</taxon>
        <taxon>Cnidaria</taxon>
        <taxon>Anthozoa</taxon>
        <taxon>Hexacorallia</taxon>
        <taxon>Scleractinia</taxon>
        <taxon>Astrocoeniina</taxon>
        <taxon>Pocilloporidae</taxon>
        <taxon>Stylophora</taxon>
    </lineage>
</organism>
<feature type="transmembrane region" description="Helical" evidence="1">
    <location>
        <begin position="275"/>
        <end position="291"/>
    </location>
</feature>
<name>A0A2B4R9M1_STYPI</name>
<feature type="transmembrane region" description="Helical" evidence="1">
    <location>
        <begin position="303"/>
        <end position="326"/>
    </location>
</feature>
<reference evidence="3" key="1">
    <citation type="journal article" date="2017" name="bioRxiv">
        <title>Comparative analysis of the genomes of Stylophora pistillata and Acropora digitifera provides evidence for extensive differences between species of corals.</title>
        <authorList>
            <person name="Voolstra C.R."/>
            <person name="Li Y."/>
            <person name="Liew Y.J."/>
            <person name="Baumgarten S."/>
            <person name="Zoccola D."/>
            <person name="Flot J.-F."/>
            <person name="Tambutte S."/>
            <person name="Allemand D."/>
            <person name="Aranda M."/>
        </authorList>
    </citation>
    <scope>NUCLEOTIDE SEQUENCE [LARGE SCALE GENOMIC DNA]</scope>
</reference>
<dbReference type="OrthoDB" id="207378at2759"/>
<keyword evidence="1" id="KW-0812">Transmembrane</keyword>
<evidence type="ECO:0000313" key="2">
    <source>
        <dbReference type="EMBL" id="PFX15044.1"/>
    </source>
</evidence>
<keyword evidence="3" id="KW-1185">Reference proteome</keyword>
<keyword evidence="1" id="KW-1133">Transmembrane helix</keyword>
<feature type="transmembrane region" description="Helical" evidence="1">
    <location>
        <begin position="235"/>
        <end position="255"/>
    </location>
</feature>
<evidence type="ECO:0000256" key="1">
    <source>
        <dbReference type="SAM" id="Phobius"/>
    </source>
</evidence>
<sequence length="337" mass="37394">MANTFKAFQVFLFLNLQTSCIMALNLSAYYDQFANPLDLPLPLPNISLAKTKVSKECWDAVLKLDDLTIARFIPQVSLKPTRIGAKEISVVCDKKSEYTTGVIITLANCGYILSLCLLGTIVDCSLSFLESHSSNVNKNDAISLVESVHAVTDKDEIPNAQEGNHVTENTYLLGHSPEANSSPLETLSSSQLKMIRKPNPSSLKELVQRFTFQAIQNSSFSVDTFFVLRFHLRGLLAIVAVLLAASFFITATIYSSYDLTGDDYDLVYTKPYCRIPSYLVGMVLGYLLHKAKDWRLPTKAYRFAGVTSLTYGVAFILSVCVEVPAMQLEKLILNRNS</sequence>
<keyword evidence="1" id="KW-0472">Membrane</keyword>
<dbReference type="InterPro" id="IPR052728">
    <property type="entry name" value="O2_lipid_transport_reg"/>
</dbReference>
<feature type="transmembrane region" description="Helical" evidence="1">
    <location>
        <begin position="12"/>
        <end position="30"/>
    </location>
</feature>
<comment type="caution">
    <text evidence="2">The sequence shown here is derived from an EMBL/GenBank/DDBJ whole genome shotgun (WGS) entry which is preliminary data.</text>
</comment>
<proteinExistence type="predicted"/>
<dbReference type="PANTHER" id="PTHR11161">
    <property type="entry name" value="O-ACYLTRANSFERASE"/>
    <property type="match status" value="1"/>
</dbReference>
<dbReference type="EMBL" id="LSMT01000693">
    <property type="protein sequence ID" value="PFX15044.1"/>
    <property type="molecule type" value="Genomic_DNA"/>
</dbReference>
<gene>
    <name evidence="2" type="ORF">AWC38_SpisGene20756</name>
</gene>
<dbReference type="Proteomes" id="UP000225706">
    <property type="component" value="Unassembled WGS sequence"/>
</dbReference>
<dbReference type="PANTHER" id="PTHR11161:SF0">
    <property type="entry name" value="O-ACYLTRANSFERASE LIKE PROTEIN"/>
    <property type="match status" value="1"/>
</dbReference>
<dbReference type="AlphaFoldDB" id="A0A2B4R9M1"/>
<evidence type="ECO:0000313" key="3">
    <source>
        <dbReference type="Proteomes" id="UP000225706"/>
    </source>
</evidence>
<protein>
    <submittedName>
        <fullName evidence="2">Uncharacterized protein</fullName>
    </submittedName>
</protein>
<accession>A0A2B4R9M1</accession>